<evidence type="ECO:0000259" key="1">
    <source>
        <dbReference type="Pfam" id="PF08241"/>
    </source>
</evidence>
<sequence length="250" mass="29255">MKTVTSKIPKPIKKIYRRLRNTVRLILYYGKGRLCPVCNNSSRRFREYGLIRRNDAQCIHCNALERHRFLWLYLTMKTDLFSSSPKKMLHVAPEPCFTSKLKEQLGDNYLTADLFDPQVMVKMDITHIEYPDESFDVIYCSHVLEHVQDDKMAMREFFRVLSDDGWAILNVPITSEKTFEDPSITDPLEREKVFGQKDHVRRYGPDYVDRLRKAGFTVETIKVDDLIHSDEAVKMGLTPTSVGEIYYCTK</sequence>
<dbReference type="SUPFAM" id="SSF53335">
    <property type="entry name" value="S-adenosyl-L-methionine-dependent methyltransferases"/>
    <property type="match status" value="1"/>
</dbReference>
<dbReference type="Gene3D" id="3.40.50.150">
    <property type="entry name" value="Vaccinia Virus protein VP39"/>
    <property type="match status" value="1"/>
</dbReference>
<dbReference type="InterPro" id="IPR013216">
    <property type="entry name" value="Methyltransf_11"/>
</dbReference>
<dbReference type="InterPro" id="IPR029063">
    <property type="entry name" value="SAM-dependent_MTases_sf"/>
</dbReference>
<dbReference type="GO" id="GO:0008757">
    <property type="term" value="F:S-adenosylmethionine-dependent methyltransferase activity"/>
    <property type="evidence" value="ECO:0007669"/>
    <property type="project" value="InterPro"/>
</dbReference>
<evidence type="ECO:0000313" key="2">
    <source>
        <dbReference type="EMBL" id="VAX37158.1"/>
    </source>
</evidence>
<dbReference type="AlphaFoldDB" id="A0A3B1DM91"/>
<name>A0A3B1DM91_9ZZZZ</name>
<feature type="domain" description="Methyltransferase type 11" evidence="1">
    <location>
        <begin position="118"/>
        <end position="168"/>
    </location>
</feature>
<proteinExistence type="predicted"/>
<accession>A0A3B1DM91</accession>
<organism evidence="2">
    <name type="scientific">hydrothermal vent metagenome</name>
    <dbReference type="NCBI Taxonomy" id="652676"/>
    <lineage>
        <taxon>unclassified sequences</taxon>
        <taxon>metagenomes</taxon>
        <taxon>ecological metagenomes</taxon>
    </lineage>
</organism>
<gene>
    <name evidence="2" type="ORF">MNBD_PLANCTO02-1771</name>
</gene>
<reference evidence="2" key="1">
    <citation type="submission" date="2018-06" db="EMBL/GenBank/DDBJ databases">
        <authorList>
            <person name="Zhirakovskaya E."/>
        </authorList>
    </citation>
    <scope>NUCLEOTIDE SEQUENCE</scope>
</reference>
<dbReference type="EMBL" id="UOGL01000106">
    <property type="protein sequence ID" value="VAX37158.1"/>
    <property type="molecule type" value="Genomic_DNA"/>
</dbReference>
<protein>
    <recommendedName>
        <fullName evidence="1">Methyltransferase type 11 domain-containing protein</fullName>
    </recommendedName>
</protein>
<dbReference type="CDD" id="cd02440">
    <property type="entry name" value="AdoMet_MTases"/>
    <property type="match status" value="1"/>
</dbReference>
<dbReference type="Pfam" id="PF08241">
    <property type="entry name" value="Methyltransf_11"/>
    <property type="match status" value="1"/>
</dbReference>